<dbReference type="EMBL" id="CP045272">
    <property type="protein sequence ID" value="QJX78755.1"/>
    <property type="molecule type" value="Genomic_DNA"/>
</dbReference>
<keyword evidence="1" id="KW-1133">Transmembrane helix</keyword>
<protein>
    <submittedName>
        <fullName evidence="4">VanZ family protein</fullName>
    </submittedName>
</protein>
<feature type="transmembrane region" description="Helical" evidence="1">
    <location>
        <begin position="66"/>
        <end position="86"/>
    </location>
</feature>
<evidence type="ECO:0000313" key="4">
    <source>
        <dbReference type="EMBL" id="QJX78755.1"/>
    </source>
</evidence>
<reference evidence="4 5" key="1">
    <citation type="submission" date="2019-10" db="EMBL/GenBank/DDBJ databases">
        <title>Complete genome sequences for adaption low water activity.</title>
        <authorList>
            <person name="Zhao L."/>
            <person name="Zhong J."/>
        </authorList>
    </citation>
    <scope>NUCLEOTIDE SEQUENCE [LARGE SCALE GENOMIC DNA]</scope>
    <source>
        <strain evidence="4 5">FDU301</strain>
    </source>
</reference>
<keyword evidence="2" id="KW-0732">Signal</keyword>
<feature type="transmembrane region" description="Helical" evidence="1">
    <location>
        <begin position="98"/>
        <end position="117"/>
    </location>
</feature>
<evidence type="ECO:0000256" key="1">
    <source>
        <dbReference type="SAM" id="Phobius"/>
    </source>
</evidence>
<evidence type="ECO:0000259" key="3">
    <source>
        <dbReference type="Pfam" id="PF04892"/>
    </source>
</evidence>
<dbReference type="NCBIfam" id="NF037970">
    <property type="entry name" value="vanZ_1"/>
    <property type="match status" value="1"/>
</dbReference>
<organism evidence="4 5">
    <name type="scientific">Priestia megaterium</name>
    <name type="common">Bacillus megaterium</name>
    <dbReference type="NCBI Taxonomy" id="1404"/>
    <lineage>
        <taxon>Bacteria</taxon>
        <taxon>Bacillati</taxon>
        <taxon>Bacillota</taxon>
        <taxon>Bacilli</taxon>
        <taxon>Bacillales</taxon>
        <taxon>Bacillaceae</taxon>
        <taxon>Priestia</taxon>
    </lineage>
</organism>
<dbReference type="RefSeq" id="WP_253948192.1">
    <property type="nucleotide sequence ID" value="NZ_CP045272.1"/>
</dbReference>
<dbReference type="InterPro" id="IPR006976">
    <property type="entry name" value="VanZ-like"/>
</dbReference>
<accession>A0A6M6E571</accession>
<feature type="signal peptide" evidence="2">
    <location>
        <begin position="1"/>
        <end position="21"/>
    </location>
</feature>
<name>A0A6M6E571_PRIMG</name>
<dbReference type="Proteomes" id="UP000501076">
    <property type="component" value="Chromosome"/>
</dbReference>
<sequence length="150" mass="17215">MILKRVLLILLLLAISKFSHTPHLKVTDPSSWTNSSVWDHNATIGSILRPSSEFYTSYTYGFDIEFILRKISHLSFFGLLGLLFYWNLKEQKYRYIKTWLCVAAFAFLDEVHQAFIIGRDGRIIDVAIDSLGAAIFLFLLYKGKKTASES</sequence>
<dbReference type="AlphaFoldDB" id="A0A6M6E571"/>
<feature type="transmembrane region" description="Helical" evidence="1">
    <location>
        <begin position="123"/>
        <end position="141"/>
    </location>
</feature>
<evidence type="ECO:0000313" key="5">
    <source>
        <dbReference type="Proteomes" id="UP000501076"/>
    </source>
</evidence>
<keyword evidence="1" id="KW-0472">Membrane</keyword>
<dbReference type="Pfam" id="PF04892">
    <property type="entry name" value="VanZ"/>
    <property type="match status" value="1"/>
</dbReference>
<gene>
    <name evidence="4" type="ORF">FDZ14_22135</name>
</gene>
<evidence type="ECO:0000256" key="2">
    <source>
        <dbReference type="SAM" id="SignalP"/>
    </source>
</evidence>
<keyword evidence="1" id="KW-0812">Transmembrane</keyword>
<feature type="chain" id="PRO_5038711689" evidence="2">
    <location>
        <begin position="22"/>
        <end position="150"/>
    </location>
</feature>
<proteinExistence type="predicted"/>
<feature type="domain" description="VanZ-like" evidence="3">
    <location>
        <begin position="8"/>
        <end position="140"/>
    </location>
</feature>